<sequence>MIYIGSYLPLSVILLTQDYQYEALSLPWCSDWLAFTSQCHIPLRNPLMALSLFAVCLMCFLFTLLTLTCVKPRLEVAIEEARHIPSDLMNYVLPYVVSFMSLDYQETSKFIGFIIFLAWLFWITHKSGQIILNPLLIVFGWKLYEIRYRFAQSPNVLSGVCLSKVDLFPNQTHKQRALEDVLIIKE</sequence>
<dbReference type="AlphaFoldDB" id="A0A2N8S088"/>
<evidence type="ECO:0000313" key="3">
    <source>
        <dbReference type="Proteomes" id="UP000235925"/>
    </source>
</evidence>
<feature type="transmembrane region" description="Helical" evidence="1">
    <location>
        <begin position="110"/>
        <end position="139"/>
    </location>
</feature>
<dbReference type="Proteomes" id="UP000235925">
    <property type="component" value="Unassembled WGS sequence"/>
</dbReference>
<keyword evidence="1" id="KW-0472">Membrane</keyword>
<proteinExistence type="predicted"/>
<name>A0A2N8S088_STUST</name>
<evidence type="ECO:0000256" key="1">
    <source>
        <dbReference type="SAM" id="Phobius"/>
    </source>
</evidence>
<dbReference type="EMBL" id="POUN01000004">
    <property type="protein sequence ID" value="PNF80040.1"/>
    <property type="molecule type" value="Genomic_DNA"/>
</dbReference>
<reference evidence="2 3" key="1">
    <citation type="submission" date="2018-01" db="EMBL/GenBank/DDBJ databases">
        <title>Denitrification phenotypes of diverse strains of Pseudomonas stutzeri.</title>
        <authorList>
            <person name="Milligan D.A."/>
            <person name="Bergaust L."/>
            <person name="Bakken L.R."/>
            <person name="Frostegard A."/>
        </authorList>
    </citation>
    <scope>NUCLEOTIDE SEQUENCE [LARGE SCALE GENOMIC DNA]</scope>
    <source>
        <strain evidence="2 3">KC</strain>
    </source>
</reference>
<evidence type="ECO:0000313" key="2">
    <source>
        <dbReference type="EMBL" id="PNF80040.1"/>
    </source>
</evidence>
<protein>
    <submittedName>
        <fullName evidence="2">Uncharacterized protein</fullName>
    </submittedName>
</protein>
<accession>A0A2N8S088</accession>
<keyword evidence="1" id="KW-1133">Transmembrane helix</keyword>
<keyword evidence="1" id="KW-0812">Transmembrane</keyword>
<comment type="caution">
    <text evidence="2">The sequence shown here is derived from an EMBL/GenBank/DDBJ whole genome shotgun (WGS) entry which is preliminary data.</text>
</comment>
<gene>
    <name evidence="2" type="ORF">CXK92_15630</name>
</gene>
<feature type="transmembrane region" description="Helical" evidence="1">
    <location>
        <begin position="47"/>
        <end position="67"/>
    </location>
</feature>
<organism evidence="2 3">
    <name type="scientific">Stutzerimonas stutzeri</name>
    <name type="common">Pseudomonas stutzeri</name>
    <dbReference type="NCBI Taxonomy" id="316"/>
    <lineage>
        <taxon>Bacteria</taxon>
        <taxon>Pseudomonadati</taxon>
        <taxon>Pseudomonadota</taxon>
        <taxon>Gammaproteobacteria</taxon>
        <taxon>Pseudomonadales</taxon>
        <taxon>Pseudomonadaceae</taxon>
        <taxon>Stutzerimonas</taxon>
    </lineage>
</organism>